<dbReference type="RefSeq" id="WP_309391067.1">
    <property type="nucleotide sequence ID" value="NZ_JADBEO010000016.1"/>
</dbReference>
<evidence type="ECO:0000313" key="2">
    <source>
        <dbReference type="EMBL" id="MDR4306834.1"/>
    </source>
</evidence>
<name>A0ABU1DFF1_9HYPH</name>
<proteinExistence type="predicted"/>
<sequence>MDGKAVLLMMPDGDTPNAADFDAGDDFRSFEEAIRSAHERVAPNDSLVPWIRFGGAIMDPAQVMATNTPPAPPRSAGSSSISERLDEDLENTFPASDPPARTAP</sequence>
<organism evidence="2 3">
    <name type="scientific">Chelatococcus sambhunathii</name>
    <dbReference type="NCBI Taxonomy" id="363953"/>
    <lineage>
        <taxon>Bacteria</taxon>
        <taxon>Pseudomonadati</taxon>
        <taxon>Pseudomonadota</taxon>
        <taxon>Alphaproteobacteria</taxon>
        <taxon>Hyphomicrobiales</taxon>
        <taxon>Chelatococcaceae</taxon>
        <taxon>Chelatococcus</taxon>
    </lineage>
</organism>
<keyword evidence="3" id="KW-1185">Reference proteome</keyword>
<accession>A0ABU1DFF1</accession>
<reference evidence="2" key="1">
    <citation type="submission" date="2020-10" db="EMBL/GenBank/DDBJ databases">
        <authorList>
            <person name="Abbas A."/>
            <person name="Razzaq R."/>
            <person name="Waqas M."/>
            <person name="Abbas N."/>
            <person name="Nielsen T.K."/>
            <person name="Hansen L.H."/>
            <person name="Hussain S."/>
            <person name="Shahid M."/>
        </authorList>
    </citation>
    <scope>NUCLEOTIDE SEQUENCE</scope>
    <source>
        <strain evidence="2">S14</strain>
    </source>
</reference>
<dbReference type="Proteomes" id="UP001181622">
    <property type="component" value="Unassembled WGS sequence"/>
</dbReference>
<dbReference type="EMBL" id="JADBEO010000016">
    <property type="protein sequence ID" value="MDR4306834.1"/>
    <property type="molecule type" value="Genomic_DNA"/>
</dbReference>
<feature type="region of interest" description="Disordered" evidence="1">
    <location>
        <begin position="63"/>
        <end position="104"/>
    </location>
</feature>
<protein>
    <submittedName>
        <fullName evidence="2">Uncharacterized protein</fullName>
    </submittedName>
</protein>
<evidence type="ECO:0000256" key="1">
    <source>
        <dbReference type="SAM" id="MobiDB-lite"/>
    </source>
</evidence>
<evidence type="ECO:0000313" key="3">
    <source>
        <dbReference type="Proteomes" id="UP001181622"/>
    </source>
</evidence>
<comment type="caution">
    <text evidence="2">The sequence shown here is derived from an EMBL/GenBank/DDBJ whole genome shotgun (WGS) entry which is preliminary data.</text>
</comment>
<gene>
    <name evidence="2" type="ORF">IHQ68_09410</name>
</gene>